<dbReference type="SUPFAM" id="SSF53300">
    <property type="entry name" value="vWA-like"/>
    <property type="match status" value="1"/>
</dbReference>
<reference evidence="3" key="1">
    <citation type="submission" date="2019-05" db="EMBL/GenBank/DDBJ databases">
        <title>Complete genome sequencing of Absiella argi strain JCM 30884.</title>
        <authorList>
            <person name="Sakamoto M."/>
            <person name="Murakami T."/>
            <person name="Mori H."/>
        </authorList>
    </citation>
    <scope>NUCLEOTIDE SEQUENCE [LARGE SCALE GENOMIC DNA]</scope>
    <source>
        <strain evidence="3">JCM 30884</strain>
    </source>
</reference>
<proteinExistence type="predicted"/>
<name>A0A6N4THU0_9FIRM</name>
<dbReference type="InterPro" id="IPR002035">
    <property type="entry name" value="VWF_A"/>
</dbReference>
<dbReference type="CDD" id="cd00198">
    <property type="entry name" value="vWFA"/>
    <property type="match status" value="1"/>
</dbReference>
<dbReference type="PRINTS" id="PR00453">
    <property type="entry name" value="VWFADOMAIN"/>
</dbReference>
<evidence type="ECO:0000259" key="1">
    <source>
        <dbReference type="PROSITE" id="PS50234"/>
    </source>
</evidence>
<dbReference type="EMBL" id="AP019695">
    <property type="protein sequence ID" value="BBK22329.1"/>
    <property type="molecule type" value="Genomic_DNA"/>
</dbReference>
<gene>
    <name evidence="2" type="ORF">Aargi30884_12320</name>
</gene>
<organism evidence="2 3">
    <name type="scientific">Amedibacterium intestinale</name>
    <dbReference type="NCBI Taxonomy" id="2583452"/>
    <lineage>
        <taxon>Bacteria</taxon>
        <taxon>Bacillati</taxon>
        <taxon>Bacillota</taxon>
        <taxon>Erysipelotrichia</taxon>
        <taxon>Erysipelotrichales</taxon>
        <taxon>Erysipelotrichaceae</taxon>
        <taxon>Amedibacterium</taxon>
    </lineage>
</organism>
<dbReference type="SMART" id="SM00327">
    <property type="entry name" value="VWA"/>
    <property type="match status" value="1"/>
</dbReference>
<dbReference type="PANTHER" id="PTHR24020">
    <property type="entry name" value="COLLAGEN ALPHA"/>
    <property type="match status" value="1"/>
</dbReference>
<protein>
    <recommendedName>
        <fullName evidence="1">VWFA domain-containing protein</fullName>
    </recommendedName>
</protein>
<dbReference type="PROSITE" id="PS50234">
    <property type="entry name" value="VWFA"/>
    <property type="match status" value="1"/>
</dbReference>
<dbReference type="Proteomes" id="UP000464754">
    <property type="component" value="Chromosome"/>
</dbReference>
<dbReference type="InterPro" id="IPR036465">
    <property type="entry name" value="vWFA_dom_sf"/>
</dbReference>
<keyword evidence="3" id="KW-1185">Reference proteome</keyword>
<dbReference type="Gene3D" id="3.40.50.410">
    <property type="entry name" value="von Willebrand factor, type A domain"/>
    <property type="match status" value="1"/>
</dbReference>
<feature type="domain" description="VWFA" evidence="1">
    <location>
        <begin position="39"/>
        <end position="216"/>
    </location>
</feature>
<evidence type="ECO:0000313" key="2">
    <source>
        <dbReference type="EMBL" id="BBK22329.1"/>
    </source>
</evidence>
<evidence type="ECO:0000313" key="3">
    <source>
        <dbReference type="Proteomes" id="UP000464754"/>
    </source>
</evidence>
<dbReference type="RefSeq" id="WP_163051740.1">
    <property type="nucleotide sequence ID" value="NZ_AP019695.1"/>
</dbReference>
<dbReference type="AlphaFoldDB" id="A0A6N4THU0"/>
<dbReference type="KEGG" id="aarg:Aargi30884_12320"/>
<dbReference type="Pfam" id="PF00092">
    <property type="entry name" value="VWA"/>
    <property type="match status" value="1"/>
</dbReference>
<sequence length="454" mass="49491">MGITSVNKTIDKQEISCDETLKVTLSLNAAPNIITHPVDIVLILDESKSMEVSALENLKIAADAFIDIIQESTQGESGQIGSGSHIGIVSFSDTATQETQLITSTADLKQAIDSLHANGRTNHADAFTKAIDLFNAASSNEKVMIMFTDGKTTIGLDPAPIAQNAKAQGIEIYCIGLLGSDGVDADALNEWASDPDATHVALTPNEEDLKKLFEDLAMNITQPGATNIVLEDIIQPDFTISGILAPDKGTAIIMDSQTIKWNISALGVKESENAVLEFYIRHIGTASGLKKVNESILYEDTQGNVADFPEPMVQVNCGGDVIGENCPEPKEIWLDHCKDFIEVNAGDVYLHSQGRLLEIETTIKHVCPDKRVALAIAVSEEDEYKEEHSLGTKFLTIPTHHEKECKDIHVKCIPFVLPEENCRCDMGMCQNRKIKIRVFANTIDSDVHCCKDTN</sequence>
<dbReference type="InterPro" id="IPR050525">
    <property type="entry name" value="ECM_Assembly_Org"/>
</dbReference>
<dbReference type="PANTHER" id="PTHR24020:SF20">
    <property type="entry name" value="PH DOMAIN-CONTAINING PROTEIN"/>
    <property type="match status" value="1"/>
</dbReference>
<accession>A0A6N4THU0</accession>